<dbReference type="EMBL" id="GBXM01050668">
    <property type="protein sequence ID" value="JAH57909.1"/>
    <property type="molecule type" value="Transcribed_RNA"/>
</dbReference>
<accession>A0A0E9TW69</accession>
<protein>
    <submittedName>
        <fullName evidence="1">Uncharacterized protein</fullName>
    </submittedName>
</protein>
<reference evidence="1" key="2">
    <citation type="journal article" date="2015" name="Fish Shellfish Immunol.">
        <title>Early steps in the European eel (Anguilla anguilla)-Vibrio vulnificus interaction in the gills: Role of the RtxA13 toxin.</title>
        <authorList>
            <person name="Callol A."/>
            <person name="Pajuelo D."/>
            <person name="Ebbesson L."/>
            <person name="Teles M."/>
            <person name="MacKenzie S."/>
            <person name="Amaro C."/>
        </authorList>
    </citation>
    <scope>NUCLEOTIDE SEQUENCE</scope>
</reference>
<organism evidence="1">
    <name type="scientific">Anguilla anguilla</name>
    <name type="common">European freshwater eel</name>
    <name type="synonym">Muraena anguilla</name>
    <dbReference type="NCBI Taxonomy" id="7936"/>
    <lineage>
        <taxon>Eukaryota</taxon>
        <taxon>Metazoa</taxon>
        <taxon>Chordata</taxon>
        <taxon>Craniata</taxon>
        <taxon>Vertebrata</taxon>
        <taxon>Euteleostomi</taxon>
        <taxon>Actinopterygii</taxon>
        <taxon>Neopterygii</taxon>
        <taxon>Teleostei</taxon>
        <taxon>Anguilliformes</taxon>
        <taxon>Anguillidae</taxon>
        <taxon>Anguilla</taxon>
    </lineage>
</organism>
<sequence>MRSSWAYADTDDPEIVGWKRLLYYCLGIQVKPAR</sequence>
<proteinExistence type="predicted"/>
<name>A0A0E9TW69_ANGAN</name>
<evidence type="ECO:0000313" key="1">
    <source>
        <dbReference type="EMBL" id="JAH57909.1"/>
    </source>
</evidence>
<dbReference type="AlphaFoldDB" id="A0A0E9TW69"/>
<reference evidence="1" key="1">
    <citation type="submission" date="2014-11" db="EMBL/GenBank/DDBJ databases">
        <authorList>
            <person name="Amaro Gonzalez C."/>
        </authorList>
    </citation>
    <scope>NUCLEOTIDE SEQUENCE</scope>
</reference>